<dbReference type="PRINTS" id="PR00853">
    <property type="entry name" value="XPGRADSUPER"/>
</dbReference>
<dbReference type="InterPro" id="IPR006084">
    <property type="entry name" value="XPG/Rad2"/>
</dbReference>
<keyword evidence="16 17" id="KW-0539">Nucleus</keyword>
<dbReference type="SUPFAM" id="SSF47807">
    <property type="entry name" value="5' to 3' exonuclease, C-terminal subdomain"/>
    <property type="match status" value="1"/>
</dbReference>
<dbReference type="Pfam" id="PF00867">
    <property type="entry name" value="XPG_I"/>
    <property type="match status" value="1"/>
</dbReference>
<keyword evidence="14 17" id="KW-0238">DNA-binding</keyword>
<evidence type="ECO:0000256" key="3">
    <source>
        <dbReference type="ARBA" id="ARBA00020324"/>
    </source>
</evidence>
<dbReference type="FunFam" id="1.10.150.20:FF:000011">
    <property type="entry name" value="exonuclease 1"/>
    <property type="match status" value="1"/>
</dbReference>
<dbReference type="GO" id="GO:0004519">
    <property type="term" value="F:endonuclease activity"/>
    <property type="evidence" value="ECO:0007669"/>
    <property type="project" value="UniProtKB-KW"/>
</dbReference>
<dbReference type="SMART" id="SM00279">
    <property type="entry name" value="HhH2"/>
    <property type="match status" value="1"/>
</dbReference>
<evidence type="ECO:0000256" key="2">
    <source>
        <dbReference type="ARBA" id="ARBA00010563"/>
    </source>
</evidence>
<comment type="subcellular location">
    <subcellularLocation>
        <location evidence="1 17">Nucleus</location>
    </subcellularLocation>
</comment>
<evidence type="ECO:0000256" key="11">
    <source>
        <dbReference type="ARBA" id="ARBA00022839"/>
    </source>
</evidence>
<dbReference type="GO" id="GO:0005634">
    <property type="term" value="C:nucleus"/>
    <property type="evidence" value="ECO:0007669"/>
    <property type="project" value="UniProtKB-SubCell"/>
</dbReference>
<evidence type="ECO:0000256" key="5">
    <source>
        <dbReference type="ARBA" id="ARBA00022722"/>
    </source>
</evidence>
<dbReference type="EC" id="3.1.-.-" evidence="17"/>
<protein>
    <recommendedName>
        <fullName evidence="3 17">Exonuclease 1</fullName>
        <ecNumber evidence="17">3.1.-.-</ecNumber>
    </recommendedName>
</protein>
<feature type="domain" description="XPG-I" evidence="18">
    <location>
        <begin position="138"/>
        <end position="211"/>
    </location>
</feature>
<keyword evidence="8 17" id="KW-0227">DNA damage</keyword>
<evidence type="ECO:0000256" key="12">
    <source>
        <dbReference type="ARBA" id="ARBA00022842"/>
    </source>
</evidence>
<dbReference type="GO" id="GO:0003677">
    <property type="term" value="F:DNA binding"/>
    <property type="evidence" value="ECO:0007669"/>
    <property type="project" value="UniProtKB-UniRule"/>
</dbReference>
<dbReference type="InterPro" id="IPR006086">
    <property type="entry name" value="XPG-I_dom"/>
</dbReference>
<evidence type="ECO:0000256" key="8">
    <source>
        <dbReference type="ARBA" id="ARBA00022763"/>
    </source>
</evidence>
<feature type="domain" description="XPG N-terminal" evidence="19">
    <location>
        <begin position="1"/>
        <end position="99"/>
    </location>
</feature>
<dbReference type="PANTHER" id="PTHR11081">
    <property type="entry name" value="FLAP ENDONUCLEASE FAMILY MEMBER"/>
    <property type="match status" value="1"/>
</dbReference>
<dbReference type="InterPro" id="IPR036279">
    <property type="entry name" value="5-3_exonuclease_C_sf"/>
</dbReference>
<dbReference type="AlphaFoldDB" id="A0ABD2CHS2"/>
<evidence type="ECO:0000256" key="13">
    <source>
        <dbReference type="ARBA" id="ARBA00022881"/>
    </source>
</evidence>
<keyword evidence="12 17" id="KW-0460">Magnesium</keyword>
<keyword evidence="6 17" id="KW-0479">Metal-binding</keyword>
<evidence type="ECO:0000256" key="10">
    <source>
        <dbReference type="ARBA" id="ARBA00022801"/>
    </source>
</evidence>
<keyword evidence="11 17" id="KW-0269">Exonuclease</keyword>
<comment type="caution">
    <text evidence="20">The sequence shown here is derived from an EMBL/GenBank/DDBJ whole genome shotgun (WGS) entry which is preliminary data.</text>
</comment>
<comment type="cofactor">
    <cofactor evidence="17">
        <name>Mg(2+)</name>
        <dbReference type="ChEBI" id="CHEBI:18420"/>
    </cofactor>
    <text evidence="17">Binds 2 magnesium ions per subunit. They probably participate in the reaction catalyzed by the enzyme. May bind an additional third magnesium ion after substrate binding.</text>
</comment>
<dbReference type="PROSITE" id="PS00841">
    <property type="entry name" value="XPG_1"/>
    <property type="match status" value="1"/>
</dbReference>
<dbReference type="SUPFAM" id="SSF88723">
    <property type="entry name" value="PIN domain-like"/>
    <property type="match status" value="1"/>
</dbReference>
<dbReference type="InterPro" id="IPR008918">
    <property type="entry name" value="HhH2"/>
</dbReference>
<evidence type="ECO:0000256" key="14">
    <source>
        <dbReference type="ARBA" id="ARBA00023125"/>
    </source>
</evidence>
<dbReference type="SMART" id="SM00485">
    <property type="entry name" value="XPGN"/>
    <property type="match status" value="1"/>
</dbReference>
<evidence type="ECO:0000256" key="7">
    <source>
        <dbReference type="ARBA" id="ARBA00022759"/>
    </source>
</evidence>
<keyword evidence="21" id="KW-1185">Reference proteome</keyword>
<evidence type="ECO:0000256" key="15">
    <source>
        <dbReference type="ARBA" id="ARBA00023204"/>
    </source>
</evidence>
<keyword evidence="7" id="KW-0255">Endonuclease</keyword>
<dbReference type="InterPro" id="IPR029060">
    <property type="entry name" value="PIN-like_dom_sf"/>
</dbReference>
<dbReference type="GO" id="GO:0006281">
    <property type="term" value="P:DNA repair"/>
    <property type="evidence" value="ECO:0007669"/>
    <property type="project" value="UniProtKB-UniRule"/>
</dbReference>
<evidence type="ECO:0000259" key="19">
    <source>
        <dbReference type="SMART" id="SM00485"/>
    </source>
</evidence>
<keyword evidence="15 17" id="KW-0234">DNA repair</keyword>
<gene>
    <name evidence="20" type="ORF">V1477_007163</name>
</gene>
<keyword evidence="13 17" id="KW-0267">Excision nuclease</keyword>
<evidence type="ECO:0000259" key="18">
    <source>
        <dbReference type="SMART" id="SM00484"/>
    </source>
</evidence>
<evidence type="ECO:0000256" key="16">
    <source>
        <dbReference type="ARBA" id="ARBA00023242"/>
    </source>
</evidence>
<dbReference type="InterPro" id="IPR037315">
    <property type="entry name" value="EXO1_H3TH"/>
</dbReference>
<dbReference type="Gene3D" id="3.40.50.1010">
    <property type="entry name" value="5'-nuclease"/>
    <property type="match status" value="1"/>
</dbReference>
<dbReference type="Gene3D" id="1.10.150.20">
    <property type="entry name" value="5' to 3' exonuclease, C-terminal subdomain"/>
    <property type="match status" value="1"/>
</dbReference>
<comment type="function">
    <text evidence="17">5'-&gt;3' double-stranded DNA exonuclease which may also possess a cryptic 3'-&gt;5' double-stranded DNA exonuclease activity. Functions in DNA mismatch repair.</text>
</comment>
<dbReference type="PROSITE" id="PS00842">
    <property type="entry name" value="XPG_2"/>
    <property type="match status" value="1"/>
</dbReference>
<evidence type="ECO:0000256" key="6">
    <source>
        <dbReference type="ARBA" id="ARBA00022723"/>
    </source>
</evidence>
<comment type="similarity">
    <text evidence="2 17">Belongs to the XPG/RAD2 endonuclease family. EXO1 subfamily.</text>
</comment>
<keyword evidence="10 17" id="KW-0378">Hydrolase</keyword>
<dbReference type="CDD" id="cd09908">
    <property type="entry name" value="H3TH_EXO1"/>
    <property type="match status" value="1"/>
</dbReference>
<proteinExistence type="inferred from homology"/>
<keyword evidence="5 17" id="KW-0540">Nuclease</keyword>
<dbReference type="Pfam" id="PF00752">
    <property type="entry name" value="XPG_N"/>
    <property type="match status" value="1"/>
</dbReference>
<organism evidence="20 21">
    <name type="scientific">Vespula maculifrons</name>
    <name type="common">Eastern yellow jacket</name>
    <name type="synonym">Wasp</name>
    <dbReference type="NCBI Taxonomy" id="7453"/>
    <lineage>
        <taxon>Eukaryota</taxon>
        <taxon>Metazoa</taxon>
        <taxon>Ecdysozoa</taxon>
        <taxon>Arthropoda</taxon>
        <taxon>Hexapoda</taxon>
        <taxon>Insecta</taxon>
        <taxon>Pterygota</taxon>
        <taxon>Neoptera</taxon>
        <taxon>Endopterygota</taxon>
        <taxon>Hymenoptera</taxon>
        <taxon>Apocrita</taxon>
        <taxon>Aculeata</taxon>
        <taxon>Vespoidea</taxon>
        <taxon>Vespidae</taxon>
        <taxon>Vespinae</taxon>
        <taxon>Vespula</taxon>
    </lineage>
</organism>
<dbReference type="SMART" id="SM00484">
    <property type="entry name" value="XPGI"/>
    <property type="match status" value="1"/>
</dbReference>
<reference evidence="20 21" key="1">
    <citation type="journal article" date="2024" name="Ann. Entomol. Soc. Am.">
        <title>Genomic analyses of the southern and eastern yellowjacket wasps (Hymenoptera: Vespidae) reveal evolutionary signatures of social life.</title>
        <authorList>
            <person name="Catto M.A."/>
            <person name="Caine P.B."/>
            <person name="Orr S.E."/>
            <person name="Hunt B.G."/>
            <person name="Goodisman M.A.D."/>
        </authorList>
    </citation>
    <scope>NUCLEOTIDE SEQUENCE [LARGE SCALE GENOMIC DNA]</scope>
    <source>
        <strain evidence="20">232</strain>
        <tissue evidence="20">Head and thorax</tissue>
    </source>
</reference>
<keyword evidence="9 17" id="KW-0228">DNA excision</keyword>
<evidence type="ECO:0000313" key="20">
    <source>
        <dbReference type="EMBL" id="KAL2744621.1"/>
    </source>
</evidence>
<dbReference type="InterPro" id="IPR019974">
    <property type="entry name" value="XPG_CS"/>
</dbReference>
<dbReference type="Proteomes" id="UP001607303">
    <property type="component" value="Unassembled WGS sequence"/>
</dbReference>
<name>A0ABD2CHS2_VESMC</name>
<dbReference type="CDD" id="cd09857">
    <property type="entry name" value="PIN_EXO1"/>
    <property type="match status" value="1"/>
</dbReference>
<evidence type="ECO:0000313" key="21">
    <source>
        <dbReference type="Proteomes" id="UP001607303"/>
    </source>
</evidence>
<dbReference type="InterPro" id="IPR006085">
    <property type="entry name" value="XPG_DNA_repair_N"/>
</dbReference>
<dbReference type="EMBL" id="JAYRBN010000050">
    <property type="protein sequence ID" value="KAL2744621.1"/>
    <property type="molecule type" value="Genomic_DNA"/>
</dbReference>
<accession>A0ABD2CHS2</accession>
<evidence type="ECO:0000256" key="1">
    <source>
        <dbReference type="ARBA" id="ARBA00004123"/>
    </source>
</evidence>
<evidence type="ECO:0000256" key="9">
    <source>
        <dbReference type="ARBA" id="ARBA00022769"/>
    </source>
</evidence>
<evidence type="ECO:0000256" key="4">
    <source>
        <dbReference type="ARBA" id="ARBA00022553"/>
    </source>
</evidence>
<dbReference type="GO" id="GO:0035312">
    <property type="term" value="F:5'-3' DNA exonuclease activity"/>
    <property type="evidence" value="ECO:0007669"/>
    <property type="project" value="UniProtKB-UniRule"/>
</dbReference>
<dbReference type="PANTHER" id="PTHR11081:SF8">
    <property type="entry name" value="EXONUCLEASE 1"/>
    <property type="match status" value="1"/>
</dbReference>
<dbReference type="FunFam" id="3.40.50.1010:FF:000002">
    <property type="entry name" value="Exonuclease 1, putative"/>
    <property type="match status" value="1"/>
</dbReference>
<sequence>MGITGLLPFLEKSSRKANINEFAGESVAIDTYCWLHKGIFSCAEKLSLGEPTDAYIVYCMKFIKMLLKYDIKPILVFDGRHLPAKAETESKRHEKRVIKRRQAAELIRSGQTAEGRNLLRQSIDVTHEIALGLIKTCQSLNIDCIVAPYEADAQLAYLNTNGIADIVITEDSDLTLFGCKKVFFKMDVNGNGLLVEQDKLHLAMEVKSTDFDIDKFRYMCILSGCDYLPSLRGIGLVKAKKFIRSMSSDSDIYKALTNLGTCLNMKSLIVSKEYRDNFMKAFVTFKHQLVFCPLQRKQVRLNSPSAEVSEDQLHYAGEEIDPDKALQLAYGNCDPFTFKKLHDFDPDRKKVQYIFKYLFFIILHCIYFFDNFSKNLNKEDPEMRNMITKHISIWSHNYKPKQSSGNIYKKETTNYEHHLSVKESCTSEQKSTNLRKREYPDANIPNYQELNEKDILDAYKSEENIESKNAVYFAKDNVSDVNEQKSPVLTRRTNPFVKEVSSNEISPSLLFKRKSKIRPGRIIHFKKTIIDENVITESKFFTSTNEHVDQSNTRNNDNDINFEPDELCVGHTPKKMKIEVDNTKCDLKYSTEFNNPDNAYSIDTDQSDQNTLVNENESMIANRSMTAEEILTTQDTCSSNHTYESRSSFISTNEVEHSNLSVNEDMDNYNCNMLQSNSPSSESDYSVSQNSVEDNTNTLLKFSNIKLNTSKDINSSKTIKRQLTNFQMKTDKKSKIKRDRRSKQLFSEHGQLSLLNMFGFEKKQS</sequence>
<evidence type="ECO:0000256" key="17">
    <source>
        <dbReference type="RuleBase" id="RU910737"/>
    </source>
</evidence>
<dbReference type="GO" id="GO:0046872">
    <property type="term" value="F:metal ion binding"/>
    <property type="evidence" value="ECO:0007669"/>
    <property type="project" value="UniProtKB-UniRule"/>
</dbReference>
<keyword evidence="4" id="KW-0597">Phosphoprotein</keyword>
<dbReference type="InterPro" id="IPR044752">
    <property type="entry name" value="PIN-like_EXO1"/>
</dbReference>